<keyword evidence="4" id="KW-1185">Reference proteome</keyword>
<feature type="domain" description="CCHC-type" evidence="2">
    <location>
        <begin position="220"/>
        <end position="236"/>
    </location>
</feature>
<dbReference type="InterPro" id="IPR001878">
    <property type="entry name" value="Znf_CCHC"/>
</dbReference>
<dbReference type="GeneID" id="115920655"/>
<dbReference type="RefSeq" id="XP_030832840.1">
    <property type="nucleotide sequence ID" value="XM_030976980.1"/>
</dbReference>
<feature type="compositionally biased region" description="Polar residues" evidence="1">
    <location>
        <begin position="145"/>
        <end position="157"/>
    </location>
</feature>
<feature type="compositionally biased region" description="Polar residues" evidence="1">
    <location>
        <begin position="22"/>
        <end position="32"/>
    </location>
</feature>
<dbReference type="InterPro" id="IPR036875">
    <property type="entry name" value="Znf_CCHC_sf"/>
</dbReference>
<dbReference type="SMART" id="SM00343">
    <property type="entry name" value="ZnF_C2HC"/>
    <property type="match status" value="2"/>
</dbReference>
<dbReference type="InParanoid" id="A0A7M7N8S0"/>
<dbReference type="EnsemblMetazoa" id="XM_030976980">
    <property type="protein sequence ID" value="XP_030832840"/>
    <property type="gene ID" value="LOC115920655"/>
</dbReference>
<proteinExistence type="predicted"/>
<feature type="compositionally biased region" description="Polar residues" evidence="1">
    <location>
        <begin position="57"/>
        <end position="70"/>
    </location>
</feature>
<dbReference type="SUPFAM" id="SSF57756">
    <property type="entry name" value="Retrovirus zinc finger-like domains"/>
    <property type="match status" value="1"/>
</dbReference>
<evidence type="ECO:0000259" key="2">
    <source>
        <dbReference type="SMART" id="SM00343"/>
    </source>
</evidence>
<protein>
    <recommendedName>
        <fullName evidence="2">CCHC-type domain-containing protein</fullName>
    </recommendedName>
</protein>
<dbReference type="AlphaFoldDB" id="A0A7M7N8S0"/>
<organism evidence="3 4">
    <name type="scientific">Strongylocentrotus purpuratus</name>
    <name type="common">Purple sea urchin</name>
    <dbReference type="NCBI Taxonomy" id="7668"/>
    <lineage>
        <taxon>Eukaryota</taxon>
        <taxon>Metazoa</taxon>
        <taxon>Echinodermata</taxon>
        <taxon>Eleutherozoa</taxon>
        <taxon>Echinozoa</taxon>
        <taxon>Echinoidea</taxon>
        <taxon>Euechinoidea</taxon>
        <taxon>Echinacea</taxon>
        <taxon>Camarodonta</taxon>
        <taxon>Echinidea</taxon>
        <taxon>Strongylocentrotidae</taxon>
        <taxon>Strongylocentrotus</taxon>
    </lineage>
</organism>
<feature type="compositionally biased region" description="Low complexity" evidence="1">
    <location>
        <begin position="33"/>
        <end position="54"/>
    </location>
</feature>
<reference evidence="3" key="2">
    <citation type="submission" date="2021-01" db="UniProtKB">
        <authorList>
            <consortium name="EnsemblMetazoa"/>
        </authorList>
    </citation>
    <scope>IDENTIFICATION</scope>
</reference>
<evidence type="ECO:0000313" key="4">
    <source>
        <dbReference type="Proteomes" id="UP000007110"/>
    </source>
</evidence>
<sequence length="259" mass="29631">MELKKVQHVIDALLDTPPSHPSPQQKNTATLKTSQSTSSSSRSDQPTPPGTTRTRPVDQNPQPRSRQHPSLPTPVASDTTRAPRQPPPAPYQNFQPMQARNRQHPASLPNPSGPPLTQQRYQQTTAPPPDQHRRNFPNFPFYRNAHSQPPSTPFNQQYRNQYPPINSQQLSHSMLNQEPPRDYIYDQQRALFNSRQRASYASALVNPPTSSLYDDLYMLGCENCGEENHRARACRHGMQLQCRYCMQYGHKAKICPFYY</sequence>
<dbReference type="Gene3D" id="4.10.60.10">
    <property type="entry name" value="Zinc finger, CCHC-type"/>
    <property type="match status" value="1"/>
</dbReference>
<dbReference type="KEGG" id="spu:115920655"/>
<dbReference type="Pfam" id="PF00098">
    <property type="entry name" value="zf-CCHC"/>
    <property type="match status" value="1"/>
</dbReference>
<evidence type="ECO:0000256" key="1">
    <source>
        <dbReference type="SAM" id="MobiDB-lite"/>
    </source>
</evidence>
<dbReference type="GO" id="GO:0008270">
    <property type="term" value="F:zinc ion binding"/>
    <property type="evidence" value="ECO:0007669"/>
    <property type="project" value="InterPro"/>
</dbReference>
<feature type="compositionally biased region" description="Polar residues" evidence="1">
    <location>
        <begin position="115"/>
        <end position="125"/>
    </location>
</feature>
<feature type="domain" description="CCHC-type" evidence="2">
    <location>
        <begin position="241"/>
        <end position="257"/>
    </location>
</feature>
<dbReference type="GO" id="GO:0003676">
    <property type="term" value="F:nucleic acid binding"/>
    <property type="evidence" value="ECO:0007669"/>
    <property type="project" value="InterPro"/>
</dbReference>
<name>A0A7M7N8S0_STRPU</name>
<evidence type="ECO:0000313" key="3">
    <source>
        <dbReference type="EnsemblMetazoa" id="XP_030832840"/>
    </source>
</evidence>
<accession>A0A7M7N8S0</accession>
<dbReference type="Proteomes" id="UP000007110">
    <property type="component" value="Unassembled WGS sequence"/>
</dbReference>
<reference evidence="4" key="1">
    <citation type="submission" date="2015-02" db="EMBL/GenBank/DDBJ databases">
        <title>Genome sequencing for Strongylocentrotus purpuratus.</title>
        <authorList>
            <person name="Murali S."/>
            <person name="Liu Y."/>
            <person name="Vee V."/>
            <person name="English A."/>
            <person name="Wang M."/>
            <person name="Skinner E."/>
            <person name="Han Y."/>
            <person name="Muzny D.M."/>
            <person name="Worley K.C."/>
            <person name="Gibbs R.A."/>
        </authorList>
    </citation>
    <scope>NUCLEOTIDE SEQUENCE</scope>
</reference>
<feature type="region of interest" description="Disordered" evidence="1">
    <location>
        <begin position="1"/>
        <end position="157"/>
    </location>
</feature>